<name>A0A1H1N9C4_9GAMM</name>
<dbReference type="OrthoDB" id="9204495at2"/>
<organism evidence="2 3">
    <name type="scientific">Halopseudomonas xinjiangensis</name>
    <dbReference type="NCBI Taxonomy" id="487184"/>
    <lineage>
        <taxon>Bacteria</taxon>
        <taxon>Pseudomonadati</taxon>
        <taxon>Pseudomonadota</taxon>
        <taxon>Gammaproteobacteria</taxon>
        <taxon>Pseudomonadales</taxon>
        <taxon>Pseudomonadaceae</taxon>
        <taxon>Halopseudomonas</taxon>
    </lineage>
</organism>
<feature type="region of interest" description="Disordered" evidence="1">
    <location>
        <begin position="432"/>
        <end position="452"/>
    </location>
</feature>
<dbReference type="PROSITE" id="PS51257">
    <property type="entry name" value="PROKAR_LIPOPROTEIN"/>
    <property type="match status" value="1"/>
</dbReference>
<dbReference type="InterPro" id="IPR006597">
    <property type="entry name" value="Sel1-like"/>
</dbReference>
<evidence type="ECO:0000313" key="2">
    <source>
        <dbReference type="EMBL" id="SDR95592.1"/>
    </source>
</evidence>
<sequence>MRVTVYMLAIGITIGLGGCTTLPDRQTVAKNSAEFVNRAEAMLAAQRSRLAEVANDLKADSPTARRNEVNNLLRQSRIDPLTQYLNTYANDPRYVRERARVRAERNRRCDAVGDRYARRDATPANLERFRRGYSFSCPTQIASFERRVNSETSVAEAKPEPQSEPKSVAAPRAANPAPPARTATRVEPTPAKRAEPTLASRSETSVVRTTSQSSPPSEAASSCYLLYAIKNFQQAHGDCLQAARAGDAKAQHHLADIALISKEDKAARHWAQASAEQQYPAGQMLMARLLQKDGEDAEALALLKRAADSGLTEANYLVGQAYLEGDGAPVNAAEAIRYLTLAAERNDVEAQLLLARLYASSEHANASEARRWLTRAAEQESAEAQLALGMNYYEGRGGPVDYREAYVWLSRAMLNGNERAREHLERIAPELTEEQLGDAQARVQSGLAGRRP</sequence>
<feature type="region of interest" description="Disordered" evidence="1">
    <location>
        <begin position="147"/>
        <end position="217"/>
    </location>
</feature>
<keyword evidence="3" id="KW-1185">Reference proteome</keyword>
<reference evidence="3" key="1">
    <citation type="submission" date="2016-10" db="EMBL/GenBank/DDBJ databases">
        <authorList>
            <person name="Varghese N."/>
            <person name="Submissions S."/>
        </authorList>
    </citation>
    <scope>NUCLEOTIDE SEQUENCE [LARGE SCALE GENOMIC DNA]</scope>
    <source>
        <strain evidence="3">NRRL B-51270</strain>
    </source>
</reference>
<dbReference type="Gene3D" id="1.25.40.10">
    <property type="entry name" value="Tetratricopeptide repeat domain"/>
    <property type="match status" value="1"/>
</dbReference>
<dbReference type="AlphaFoldDB" id="A0A1H1N9C4"/>
<protein>
    <recommendedName>
        <fullName evidence="4">Sel1 repeat-containing protein</fullName>
    </recommendedName>
</protein>
<dbReference type="Pfam" id="PF08238">
    <property type="entry name" value="Sel1"/>
    <property type="match status" value="5"/>
</dbReference>
<dbReference type="SMART" id="SM00671">
    <property type="entry name" value="SEL1"/>
    <property type="match status" value="5"/>
</dbReference>
<dbReference type="InterPro" id="IPR011990">
    <property type="entry name" value="TPR-like_helical_dom_sf"/>
</dbReference>
<dbReference type="PANTHER" id="PTHR11102:SF160">
    <property type="entry name" value="ERAD-ASSOCIATED E3 UBIQUITIN-PROTEIN LIGASE COMPONENT HRD3"/>
    <property type="match status" value="1"/>
</dbReference>
<evidence type="ECO:0000256" key="1">
    <source>
        <dbReference type="SAM" id="MobiDB-lite"/>
    </source>
</evidence>
<dbReference type="InterPro" id="IPR050767">
    <property type="entry name" value="Sel1_AlgK"/>
</dbReference>
<proteinExistence type="predicted"/>
<dbReference type="EMBL" id="LT629736">
    <property type="protein sequence ID" value="SDR95592.1"/>
    <property type="molecule type" value="Genomic_DNA"/>
</dbReference>
<dbReference type="Proteomes" id="UP000243207">
    <property type="component" value="Chromosome I"/>
</dbReference>
<accession>A0A1H1N9C4</accession>
<feature type="compositionally biased region" description="Low complexity" evidence="1">
    <location>
        <begin position="169"/>
        <end position="189"/>
    </location>
</feature>
<evidence type="ECO:0008006" key="4">
    <source>
        <dbReference type="Google" id="ProtNLM"/>
    </source>
</evidence>
<dbReference type="RefSeq" id="WP_093391783.1">
    <property type="nucleotide sequence ID" value="NZ_LT629736.1"/>
</dbReference>
<feature type="compositionally biased region" description="Low complexity" evidence="1">
    <location>
        <begin position="200"/>
        <end position="217"/>
    </location>
</feature>
<dbReference type="SUPFAM" id="SSF81901">
    <property type="entry name" value="HCP-like"/>
    <property type="match status" value="1"/>
</dbReference>
<dbReference type="STRING" id="487184.SAMN05216421_0636"/>
<gene>
    <name evidence="2" type="ORF">SAMN05216421_0636</name>
</gene>
<dbReference type="PANTHER" id="PTHR11102">
    <property type="entry name" value="SEL-1-LIKE PROTEIN"/>
    <property type="match status" value="1"/>
</dbReference>
<evidence type="ECO:0000313" key="3">
    <source>
        <dbReference type="Proteomes" id="UP000243207"/>
    </source>
</evidence>